<dbReference type="GeneID" id="63808450"/>
<dbReference type="Proteomes" id="UP000193922">
    <property type="component" value="Unassembled WGS sequence"/>
</dbReference>
<evidence type="ECO:0000313" key="2">
    <source>
        <dbReference type="Proteomes" id="UP000193922"/>
    </source>
</evidence>
<dbReference type="RefSeq" id="XP_040741160.1">
    <property type="nucleotide sequence ID" value="XM_040891802.1"/>
</dbReference>
<keyword evidence="2" id="KW-1185">Reference proteome</keyword>
<sequence length="162" mass="18391">MAFRKGFVDLKIQKAGISSSNKNMQRGLEKEGGVKNMDSEEKSMGEFILARIQEGKKKAHGWERERKKRRFSCAPFYPRLARPFPNSLHSLCRGETGIQKNEIGPNATVAQRRACALQKCRLCPASQRHVSRRRPIARAAGFKYWIDPSCHPIANASSLCRY</sequence>
<organism evidence="1 2">
    <name type="scientific">Linderina pennispora</name>
    <dbReference type="NCBI Taxonomy" id="61395"/>
    <lineage>
        <taxon>Eukaryota</taxon>
        <taxon>Fungi</taxon>
        <taxon>Fungi incertae sedis</taxon>
        <taxon>Zoopagomycota</taxon>
        <taxon>Kickxellomycotina</taxon>
        <taxon>Kickxellomycetes</taxon>
        <taxon>Kickxellales</taxon>
        <taxon>Kickxellaceae</taxon>
        <taxon>Linderina</taxon>
    </lineage>
</organism>
<gene>
    <name evidence="1" type="ORF">DL89DRAFT_55207</name>
</gene>
<dbReference type="AlphaFoldDB" id="A0A1Y1W166"/>
<protein>
    <submittedName>
        <fullName evidence="1">Uncharacterized protein</fullName>
    </submittedName>
</protein>
<proteinExistence type="predicted"/>
<name>A0A1Y1W166_9FUNG</name>
<reference evidence="1 2" key="1">
    <citation type="submission" date="2016-07" db="EMBL/GenBank/DDBJ databases">
        <title>Pervasive Adenine N6-methylation of Active Genes in Fungi.</title>
        <authorList>
            <consortium name="DOE Joint Genome Institute"/>
            <person name="Mondo S.J."/>
            <person name="Dannebaum R.O."/>
            <person name="Kuo R.C."/>
            <person name="Labutti K."/>
            <person name="Haridas S."/>
            <person name="Kuo A."/>
            <person name="Salamov A."/>
            <person name="Ahrendt S.R."/>
            <person name="Lipzen A."/>
            <person name="Sullivan W."/>
            <person name="Andreopoulos W.B."/>
            <person name="Clum A."/>
            <person name="Lindquist E."/>
            <person name="Daum C."/>
            <person name="Ramamoorthy G.K."/>
            <person name="Gryganskyi A."/>
            <person name="Culley D."/>
            <person name="Magnuson J.K."/>
            <person name="James T.Y."/>
            <person name="O'Malley M.A."/>
            <person name="Stajich J.E."/>
            <person name="Spatafora J.W."/>
            <person name="Visel A."/>
            <person name="Grigoriev I.V."/>
        </authorList>
    </citation>
    <scope>NUCLEOTIDE SEQUENCE [LARGE SCALE GENOMIC DNA]</scope>
    <source>
        <strain evidence="1 2">ATCC 12442</strain>
    </source>
</reference>
<comment type="caution">
    <text evidence="1">The sequence shown here is derived from an EMBL/GenBank/DDBJ whole genome shotgun (WGS) entry which is preliminary data.</text>
</comment>
<accession>A0A1Y1W166</accession>
<evidence type="ECO:0000313" key="1">
    <source>
        <dbReference type="EMBL" id="ORX67238.1"/>
    </source>
</evidence>
<dbReference type="EMBL" id="MCFD01000013">
    <property type="protein sequence ID" value="ORX67238.1"/>
    <property type="molecule type" value="Genomic_DNA"/>
</dbReference>